<proteinExistence type="predicted"/>
<keyword evidence="2" id="KW-1185">Reference proteome</keyword>
<dbReference type="Proteomes" id="UP000321617">
    <property type="component" value="Unassembled WGS sequence"/>
</dbReference>
<protein>
    <recommendedName>
        <fullName evidence="3">mRNA interferase MazF</fullName>
    </recommendedName>
</protein>
<organism evidence="1 2">
    <name type="scientific">Stackebrandtia albiflava</name>
    <dbReference type="NCBI Taxonomy" id="406432"/>
    <lineage>
        <taxon>Bacteria</taxon>
        <taxon>Bacillati</taxon>
        <taxon>Actinomycetota</taxon>
        <taxon>Actinomycetes</taxon>
        <taxon>Glycomycetales</taxon>
        <taxon>Glycomycetaceae</taxon>
        <taxon>Stackebrandtia</taxon>
    </lineage>
</organism>
<sequence length="95" mass="9803">MAVKRGELVQVGPDVVLVVSGGMFNQLPDEPGMVAVPITDNASGPLTVKLGEHGYAVPGWVTSIPKSAVTGSVGRATIGELTEVNNMLFKILGTD</sequence>
<dbReference type="SUPFAM" id="SSF50118">
    <property type="entry name" value="Cell growth inhibitor/plasmid maintenance toxic component"/>
    <property type="match status" value="1"/>
</dbReference>
<accession>A0A562V4L2</accession>
<evidence type="ECO:0000313" key="1">
    <source>
        <dbReference type="EMBL" id="TWJ12829.1"/>
    </source>
</evidence>
<evidence type="ECO:0008006" key="3">
    <source>
        <dbReference type="Google" id="ProtNLM"/>
    </source>
</evidence>
<evidence type="ECO:0000313" key="2">
    <source>
        <dbReference type="Proteomes" id="UP000321617"/>
    </source>
</evidence>
<reference evidence="1 2" key="1">
    <citation type="journal article" date="2013" name="Stand. Genomic Sci.">
        <title>Genomic Encyclopedia of Type Strains, Phase I: The one thousand microbial genomes (KMG-I) project.</title>
        <authorList>
            <person name="Kyrpides N.C."/>
            <person name="Woyke T."/>
            <person name="Eisen J.A."/>
            <person name="Garrity G."/>
            <person name="Lilburn T.G."/>
            <person name="Beck B.J."/>
            <person name="Whitman W.B."/>
            <person name="Hugenholtz P."/>
            <person name="Klenk H.P."/>
        </authorList>
    </citation>
    <scope>NUCLEOTIDE SEQUENCE [LARGE SCALE GENOMIC DNA]</scope>
    <source>
        <strain evidence="1 2">DSM 45044</strain>
    </source>
</reference>
<gene>
    <name evidence="1" type="ORF">LX16_3595</name>
</gene>
<comment type="caution">
    <text evidence="1">The sequence shown here is derived from an EMBL/GenBank/DDBJ whole genome shotgun (WGS) entry which is preliminary data.</text>
</comment>
<dbReference type="EMBL" id="VLLL01000006">
    <property type="protein sequence ID" value="TWJ12829.1"/>
    <property type="molecule type" value="Genomic_DNA"/>
</dbReference>
<dbReference type="AlphaFoldDB" id="A0A562V4L2"/>
<name>A0A562V4L2_9ACTN</name>